<dbReference type="InterPro" id="IPR057191">
    <property type="entry name" value="DUF7869"/>
</dbReference>
<accession>A0AAV2YU54</accession>
<reference evidence="2" key="1">
    <citation type="submission" date="2022-11" db="EMBL/GenBank/DDBJ databases">
        <authorList>
            <person name="Morgan W.R."/>
            <person name="Tartar A."/>
        </authorList>
    </citation>
    <scope>NUCLEOTIDE SEQUENCE</scope>
    <source>
        <strain evidence="2">ARSEF 373</strain>
    </source>
</reference>
<reference evidence="2" key="2">
    <citation type="journal article" date="2023" name="Microbiol Resour">
        <title>Decontamination and Annotation of the Draft Genome Sequence of the Oomycete Lagenidium giganteum ARSEF 373.</title>
        <authorList>
            <person name="Morgan W.R."/>
            <person name="Tartar A."/>
        </authorList>
    </citation>
    <scope>NUCLEOTIDE SEQUENCE</scope>
    <source>
        <strain evidence="2">ARSEF 373</strain>
    </source>
</reference>
<protein>
    <recommendedName>
        <fullName evidence="1">DUF7869 domain-containing protein</fullName>
    </recommendedName>
</protein>
<name>A0AAV2YU54_9STRA</name>
<feature type="domain" description="DUF7869" evidence="1">
    <location>
        <begin position="4"/>
        <end position="42"/>
    </location>
</feature>
<dbReference type="Pfam" id="PF25273">
    <property type="entry name" value="DUF7869"/>
    <property type="match status" value="1"/>
</dbReference>
<evidence type="ECO:0000313" key="3">
    <source>
        <dbReference type="Proteomes" id="UP001146120"/>
    </source>
</evidence>
<sequence>HHIIYADNHCGQNKNNTVIKFLRFLTHAKHIKKVSLNFSLKGTPRTIVIEDLATSSVSMRTQMCGHCGSWWTSLETRRHPTRQCYSKIPNAFDHFETHSTRRTRISVD</sequence>
<dbReference type="AlphaFoldDB" id="A0AAV2YU54"/>
<dbReference type="Proteomes" id="UP001146120">
    <property type="component" value="Unassembled WGS sequence"/>
</dbReference>
<feature type="non-terminal residue" evidence="2">
    <location>
        <position position="1"/>
    </location>
</feature>
<comment type="caution">
    <text evidence="2">The sequence shown here is derived from an EMBL/GenBank/DDBJ whole genome shotgun (WGS) entry which is preliminary data.</text>
</comment>
<evidence type="ECO:0000313" key="2">
    <source>
        <dbReference type="EMBL" id="DAZ97816.1"/>
    </source>
</evidence>
<dbReference type="EMBL" id="DAKRPA010000124">
    <property type="protein sequence ID" value="DAZ97816.1"/>
    <property type="molecule type" value="Genomic_DNA"/>
</dbReference>
<organism evidence="2 3">
    <name type="scientific">Lagenidium giganteum</name>
    <dbReference type="NCBI Taxonomy" id="4803"/>
    <lineage>
        <taxon>Eukaryota</taxon>
        <taxon>Sar</taxon>
        <taxon>Stramenopiles</taxon>
        <taxon>Oomycota</taxon>
        <taxon>Peronosporomycetes</taxon>
        <taxon>Pythiales</taxon>
        <taxon>Pythiaceae</taxon>
    </lineage>
</organism>
<keyword evidence="3" id="KW-1185">Reference proteome</keyword>
<evidence type="ECO:0000259" key="1">
    <source>
        <dbReference type="Pfam" id="PF25273"/>
    </source>
</evidence>
<gene>
    <name evidence="2" type="ORF">N0F65_002486</name>
</gene>
<proteinExistence type="predicted"/>